<keyword evidence="3" id="KW-1185">Reference proteome</keyword>
<accession>A0ABS6XIK3</accession>
<proteinExistence type="predicted"/>
<sequence>MAELTDDEKESRRRAALAAQEEEAWYAEDEYRQRQAEEEEASNREDAIESMVTWFEEQFEDPQNETPFDSEDGEYVYVFGGPFDAGEVLGDQFSSDYKQEWIEAAVEQLQATGIFEWAPRTGSDYYEHPERDEEHANPSDFSKEEISSRILQRLDDLEARLADLPSAPASIGHNSPPDDVGLPPYDNESRQELEVAIRQTRAEVGKTEPSEPVLAEAESAFRRVGTAIAKWIGAKLDLAVDETIKATVRATAWGTVAAFALGIADDLAALIRHLFSF</sequence>
<feature type="region of interest" description="Disordered" evidence="1">
    <location>
        <begin position="125"/>
        <end position="145"/>
    </location>
</feature>
<comment type="caution">
    <text evidence="2">The sequence shown here is derived from an EMBL/GenBank/DDBJ whole genome shotgun (WGS) entry which is preliminary data.</text>
</comment>
<name>A0ABS6XIK3_9SPHN</name>
<evidence type="ECO:0000256" key="1">
    <source>
        <dbReference type="SAM" id="MobiDB-lite"/>
    </source>
</evidence>
<evidence type="ECO:0000313" key="2">
    <source>
        <dbReference type="EMBL" id="MBW4330039.1"/>
    </source>
</evidence>
<gene>
    <name evidence="2" type="ORF">KY084_04020</name>
</gene>
<protein>
    <submittedName>
        <fullName evidence="2">Uncharacterized protein</fullName>
    </submittedName>
</protein>
<organism evidence="2 3">
    <name type="scientific">Stakelama flava</name>
    <dbReference type="NCBI Taxonomy" id="2860338"/>
    <lineage>
        <taxon>Bacteria</taxon>
        <taxon>Pseudomonadati</taxon>
        <taxon>Pseudomonadota</taxon>
        <taxon>Alphaproteobacteria</taxon>
        <taxon>Sphingomonadales</taxon>
        <taxon>Sphingomonadaceae</taxon>
        <taxon>Stakelama</taxon>
    </lineage>
</organism>
<feature type="compositionally biased region" description="Basic and acidic residues" evidence="1">
    <location>
        <begin position="29"/>
        <end position="47"/>
    </location>
</feature>
<dbReference type="Proteomes" id="UP001197214">
    <property type="component" value="Unassembled WGS sequence"/>
</dbReference>
<reference evidence="2 3" key="1">
    <citation type="submission" date="2021-07" db="EMBL/GenBank/DDBJ databases">
        <title>Stakelama flava sp. nov., a novel endophytic bacterium isolated from branch of Kandelia candel.</title>
        <authorList>
            <person name="Tuo L."/>
        </authorList>
    </citation>
    <scope>NUCLEOTIDE SEQUENCE [LARGE SCALE GENOMIC DNA]</scope>
    <source>
        <strain evidence="2 3">CBK3Z-3</strain>
    </source>
</reference>
<dbReference type="RefSeq" id="WP_219237157.1">
    <property type="nucleotide sequence ID" value="NZ_JAHWZX010000003.1"/>
</dbReference>
<feature type="region of interest" description="Disordered" evidence="1">
    <location>
        <begin position="1"/>
        <end position="49"/>
    </location>
</feature>
<dbReference type="EMBL" id="JAHWZX010000003">
    <property type="protein sequence ID" value="MBW4330039.1"/>
    <property type="molecule type" value="Genomic_DNA"/>
</dbReference>
<evidence type="ECO:0000313" key="3">
    <source>
        <dbReference type="Proteomes" id="UP001197214"/>
    </source>
</evidence>